<accession>A0A542ZKS3</accession>
<name>A0A542ZKS3_9MICO</name>
<comment type="caution">
    <text evidence="2">The sequence shown here is derived from an EMBL/GenBank/DDBJ whole genome shotgun (WGS) entry which is preliminary data.</text>
</comment>
<reference evidence="2 3" key="1">
    <citation type="submission" date="2019-06" db="EMBL/GenBank/DDBJ databases">
        <title>Sequencing the genomes of 1000 actinobacteria strains.</title>
        <authorList>
            <person name="Klenk H.-P."/>
        </authorList>
    </citation>
    <scope>NUCLEOTIDE SEQUENCE [LARGE SCALE GENOMIC DNA]</scope>
    <source>
        <strain evidence="2 3">DSM 18082</strain>
    </source>
</reference>
<dbReference type="AlphaFoldDB" id="A0A542ZKS3"/>
<dbReference type="Proteomes" id="UP000319514">
    <property type="component" value="Unassembled WGS sequence"/>
</dbReference>
<keyword evidence="3" id="KW-1185">Reference proteome</keyword>
<feature type="region of interest" description="Disordered" evidence="1">
    <location>
        <begin position="279"/>
        <end position="299"/>
    </location>
</feature>
<sequence>MASWGNEGVVDRWIERALGLSNAAFSGDFTDRQELHVDAGGRLRLANAPMASPIGPPGAVRLWLLNADPQVSIGRHQALVRDRLQRTGIPTLSLPFAVLGAAGIEHDTIDLIHDTPDGFTDVDVRSINPPLGMRSEREPIMGWVRLTEAEIATRLRVLNSPDYKRLGWLSKSGHADFAEAGPVTRAVLTAQPHGLERWAPVGWEQVLRAPLGGRVTLQPGEDGNTVYLWSAPRRRPGESLIWATAVHTGRCPACRGTGRVGRSRWAGCAGPRQRLRRLRRKRPRAQPAPHRVLPVRLRPPGRHPAVLLLRAPRRRVPDHGGRSL</sequence>
<proteinExistence type="predicted"/>
<dbReference type="EMBL" id="VFOQ01000001">
    <property type="protein sequence ID" value="TQL60957.1"/>
    <property type="molecule type" value="Genomic_DNA"/>
</dbReference>
<evidence type="ECO:0000256" key="1">
    <source>
        <dbReference type="SAM" id="MobiDB-lite"/>
    </source>
</evidence>
<gene>
    <name evidence="2" type="ORF">FB474_2360</name>
</gene>
<evidence type="ECO:0000313" key="3">
    <source>
        <dbReference type="Proteomes" id="UP000319514"/>
    </source>
</evidence>
<protein>
    <submittedName>
        <fullName evidence="2">Uncharacterized protein</fullName>
    </submittedName>
</protein>
<evidence type="ECO:0000313" key="2">
    <source>
        <dbReference type="EMBL" id="TQL60957.1"/>
    </source>
</evidence>
<organism evidence="2 3">
    <name type="scientific">Oryzihumus leptocrescens</name>
    <dbReference type="NCBI Taxonomy" id="297536"/>
    <lineage>
        <taxon>Bacteria</taxon>
        <taxon>Bacillati</taxon>
        <taxon>Actinomycetota</taxon>
        <taxon>Actinomycetes</taxon>
        <taxon>Micrococcales</taxon>
        <taxon>Intrasporangiaceae</taxon>
        <taxon>Oryzihumus</taxon>
    </lineage>
</organism>
<feature type="compositionally biased region" description="Low complexity" evidence="1">
    <location>
        <begin position="285"/>
        <end position="299"/>
    </location>
</feature>